<accession>A0A251SJB5</accession>
<organism evidence="5 6">
    <name type="scientific">Helianthus annuus</name>
    <name type="common">Common sunflower</name>
    <dbReference type="NCBI Taxonomy" id="4232"/>
    <lineage>
        <taxon>Eukaryota</taxon>
        <taxon>Viridiplantae</taxon>
        <taxon>Streptophyta</taxon>
        <taxon>Embryophyta</taxon>
        <taxon>Tracheophyta</taxon>
        <taxon>Spermatophyta</taxon>
        <taxon>Magnoliopsida</taxon>
        <taxon>eudicotyledons</taxon>
        <taxon>Gunneridae</taxon>
        <taxon>Pentapetalae</taxon>
        <taxon>asterids</taxon>
        <taxon>campanulids</taxon>
        <taxon>Asterales</taxon>
        <taxon>Asteraceae</taxon>
        <taxon>Asteroideae</taxon>
        <taxon>Heliantheae alliance</taxon>
        <taxon>Heliantheae</taxon>
        <taxon>Helianthus</taxon>
    </lineage>
</organism>
<dbReference type="PANTHER" id="PTHR33232">
    <property type="entry name" value="PROTEIN SIEVE ELEMENT OCCLUSION B-LIKE"/>
    <property type="match status" value="1"/>
</dbReference>
<sequence>MDQSLSNYSTNKNLPSSNPEKRLLTATNPLTTTNPFTGVSNSPMNQLQQQPLQQHPQHQQQQQPLMGPMTNSMAQQQPLMGPMINPVAQQLLGMSPNSMYQQQQPMVPRSNSLLNSMINPMHTPRQHEMMGPMHNPMMQQLNKGERNSIFSASDDNVIMKQVLDTHLPDGTDVDVKPLVHIVEEILKYATIHATVDVDSTSSVAHTDVGKLEGKSHQLSAHQTNAHQINAQQTSIVLIQLSHIIDKLACEMSFKCLSGADGHTTALALFHEVGNYHWDAKLALILAAFALNYGEFWLLAQIYSSNQLAKSMAILRQVPTIMEHSAPLKPKFDALNKLIHSVLELTRCIMQFKELPPMYVSTEVPAMARALQAVPAAVYWNVRGIIACAAQITSLSSMGHEYGISASEMQSWELSTLVLKINHLHEFLKKQLEECHRVIGDRKELEFRNSFNQLFETIHIDNMKILKILLNSRDDPLPLFDGATKKRVGLEVLRKRNVLLLISGLDMSRDELSILEQIYSESRVQGSRIDSLYDVVWVPIVDPYVEYTEAMHMQFEEMRNNMPWYSVYHPSNIDRAVKKSIGDRWHFRSRPILVVLDPQGRELSPNALHMMWIWGSTAFPFTTAREEALWREETWRLELLVSGMDPTILDWVRDNKYIFLYGGDDLEWIRKFTRSARAMASAAGIPLEMAYVGKSKKRENVRKAIATINVEKLSYCWQDTTLIWFFWTRLESMLYSKIQLKRADDQDPIMLQIKKLLSYDKNGSWALLCQGSTILTNGHGTTMLQTPADYDLWKEHISTRGFNLSFKEYHDKLHVAANNCCRFEFPHAAGRIPEGMRCPECHRMMEKHIAFICCHDQTGLLEPY</sequence>
<feature type="region of interest" description="Disordered" evidence="1">
    <location>
        <begin position="1"/>
        <end position="73"/>
    </location>
</feature>
<dbReference type="PANTHER" id="PTHR33232:SF9">
    <property type="entry name" value="PROTEIN SIEVE ELEMENT OCCLUSION B"/>
    <property type="match status" value="1"/>
</dbReference>
<name>A0A251SJB5_HELAN</name>
<dbReference type="Proteomes" id="UP000215914">
    <property type="component" value="Chromosome 14"/>
</dbReference>
<evidence type="ECO:0000259" key="3">
    <source>
        <dbReference type="Pfam" id="PF14577"/>
    </source>
</evidence>
<dbReference type="GO" id="GO:0010088">
    <property type="term" value="P:phloem development"/>
    <property type="evidence" value="ECO:0007669"/>
    <property type="project" value="InterPro"/>
</dbReference>
<dbReference type="InterPro" id="IPR039299">
    <property type="entry name" value="SEOA"/>
</dbReference>
<dbReference type="Gramene" id="mRNA:HanXRQr2_Chr14g0655101">
    <property type="protein sequence ID" value="mRNA:HanXRQr2_Chr14g0655101"/>
    <property type="gene ID" value="HanXRQr2_Chr14g0655101"/>
</dbReference>
<keyword evidence="6" id="KW-1185">Reference proteome</keyword>
<feature type="compositionally biased region" description="Polar residues" evidence="1">
    <location>
        <begin position="1"/>
        <end position="18"/>
    </location>
</feature>
<reference evidence="4" key="3">
    <citation type="submission" date="2020-06" db="EMBL/GenBank/DDBJ databases">
        <title>Helianthus annuus Genome sequencing and assembly Release 2.</title>
        <authorList>
            <person name="Gouzy J."/>
            <person name="Langlade N."/>
            <person name="Munos S."/>
        </authorList>
    </citation>
    <scope>NUCLEOTIDE SEQUENCE</scope>
    <source>
        <tissue evidence="4">Leaves</tissue>
    </source>
</reference>
<gene>
    <name evidence="5" type="ORF">HannXRQ_Chr14g0451081</name>
    <name evidence="4" type="ORF">HanXRQr2_Chr14g0655101</name>
</gene>
<feature type="domain" description="Sieve element occlusion N-terminal" evidence="2">
    <location>
        <begin position="153"/>
        <end position="458"/>
    </location>
</feature>
<feature type="compositionally biased region" description="Low complexity" evidence="1">
    <location>
        <begin position="24"/>
        <end position="37"/>
    </location>
</feature>
<proteinExistence type="predicted"/>
<evidence type="ECO:0000259" key="2">
    <source>
        <dbReference type="Pfam" id="PF14576"/>
    </source>
</evidence>
<evidence type="ECO:0000256" key="1">
    <source>
        <dbReference type="SAM" id="MobiDB-lite"/>
    </source>
</evidence>
<dbReference type="InterPro" id="IPR027942">
    <property type="entry name" value="SEO_N"/>
</dbReference>
<dbReference type="OrthoDB" id="1895250at2759"/>
<dbReference type="InterPro" id="IPR027944">
    <property type="entry name" value="SEO_C"/>
</dbReference>
<dbReference type="OMA" id="TSFICCH"/>
<evidence type="ECO:0000313" key="5">
    <source>
        <dbReference type="EMBL" id="OTF98934.1"/>
    </source>
</evidence>
<dbReference type="Pfam" id="PF14577">
    <property type="entry name" value="SEO_C"/>
    <property type="match status" value="1"/>
</dbReference>
<dbReference type="EMBL" id="MNCJ02000329">
    <property type="protein sequence ID" value="KAF5770044.1"/>
    <property type="molecule type" value="Genomic_DNA"/>
</dbReference>
<dbReference type="EMBL" id="CM007903">
    <property type="protein sequence ID" value="OTF98934.1"/>
    <property type="molecule type" value="Genomic_DNA"/>
</dbReference>
<evidence type="ECO:0000313" key="4">
    <source>
        <dbReference type="EMBL" id="KAF5770044.1"/>
    </source>
</evidence>
<dbReference type="InParanoid" id="A0A251SJB5"/>
<reference evidence="5" key="2">
    <citation type="submission" date="2017-02" db="EMBL/GenBank/DDBJ databases">
        <title>Sunflower complete genome.</title>
        <authorList>
            <person name="Langlade N."/>
            <person name="Munos S."/>
        </authorList>
    </citation>
    <scope>NUCLEOTIDE SEQUENCE [LARGE SCALE GENOMIC DNA]</scope>
    <source>
        <tissue evidence="5">Leaves</tissue>
    </source>
</reference>
<feature type="compositionally biased region" description="Low complexity" evidence="1">
    <location>
        <begin position="46"/>
        <end position="65"/>
    </location>
</feature>
<protein>
    <submittedName>
        <fullName evidence="4 5">Sieve element occlusion</fullName>
    </submittedName>
</protein>
<feature type="domain" description="Sieve element occlusion C-terminal" evidence="3">
    <location>
        <begin position="624"/>
        <end position="854"/>
    </location>
</feature>
<dbReference type="AlphaFoldDB" id="A0A251SJB5"/>
<dbReference type="Pfam" id="PF14576">
    <property type="entry name" value="SEO_N"/>
    <property type="match status" value="1"/>
</dbReference>
<dbReference type="FunCoup" id="A0A251SJB5">
    <property type="interactions" value="489"/>
</dbReference>
<reference evidence="4 6" key="1">
    <citation type="journal article" date="2017" name="Nature">
        <title>The sunflower genome provides insights into oil metabolism, flowering and Asterid evolution.</title>
        <authorList>
            <person name="Badouin H."/>
            <person name="Gouzy J."/>
            <person name="Grassa C.J."/>
            <person name="Murat F."/>
            <person name="Staton S.E."/>
            <person name="Cottret L."/>
            <person name="Lelandais-Briere C."/>
            <person name="Owens G.L."/>
            <person name="Carrere S."/>
            <person name="Mayjonade B."/>
            <person name="Legrand L."/>
            <person name="Gill N."/>
            <person name="Kane N.C."/>
            <person name="Bowers J.E."/>
            <person name="Hubner S."/>
            <person name="Bellec A."/>
            <person name="Berard A."/>
            <person name="Berges H."/>
            <person name="Blanchet N."/>
            <person name="Boniface M.C."/>
            <person name="Brunel D."/>
            <person name="Catrice O."/>
            <person name="Chaidir N."/>
            <person name="Claudel C."/>
            <person name="Donnadieu C."/>
            <person name="Faraut T."/>
            <person name="Fievet G."/>
            <person name="Helmstetter N."/>
            <person name="King M."/>
            <person name="Knapp S.J."/>
            <person name="Lai Z."/>
            <person name="Le Paslier M.C."/>
            <person name="Lippi Y."/>
            <person name="Lorenzon L."/>
            <person name="Mandel J.R."/>
            <person name="Marage G."/>
            <person name="Marchand G."/>
            <person name="Marquand E."/>
            <person name="Bret-Mestries E."/>
            <person name="Morien E."/>
            <person name="Nambeesan S."/>
            <person name="Nguyen T."/>
            <person name="Pegot-Espagnet P."/>
            <person name="Pouilly N."/>
            <person name="Raftis F."/>
            <person name="Sallet E."/>
            <person name="Schiex T."/>
            <person name="Thomas J."/>
            <person name="Vandecasteele C."/>
            <person name="Vares D."/>
            <person name="Vear F."/>
            <person name="Vautrin S."/>
            <person name="Crespi M."/>
            <person name="Mangin B."/>
            <person name="Burke J.M."/>
            <person name="Salse J."/>
            <person name="Munos S."/>
            <person name="Vincourt P."/>
            <person name="Rieseberg L.H."/>
            <person name="Langlade N.B."/>
        </authorList>
    </citation>
    <scope>NUCLEOTIDE SEQUENCE [LARGE SCALE GENOMIC DNA]</scope>
    <source>
        <strain evidence="6">cv. SF193</strain>
        <tissue evidence="4">Leaves</tissue>
    </source>
</reference>
<dbReference type="STRING" id="4232.A0A251SJB5"/>
<evidence type="ECO:0000313" key="6">
    <source>
        <dbReference type="Proteomes" id="UP000215914"/>
    </source>
</evidence>